<keyword evidence="4" id="KW-0288">FMN</keyword>
<evidence type="ECO:0000256" key="1">
    <source>
        <dbReference type="ARBA" id="ARBA00001917"/>
    </source>
</evidence>
<reference evidence="8" key="2">
    <citation type="submission" date="2021-04" db="EMBL/GenBank/DDBJ databases">
        <authorList>
            <person name="Gilroy R."/>
        </authorList>
    </citation>
    <scope>NUCLEOTIDE SEQUENCE</scope>
    <source>
        <strain evidence="8">378</strain>
    </source>
</reference>
<dbReference type="PANTHER" id="PTHR43673:SF2">
    <property type="entry name" value="NITROREDUCTASE"/>
    <property type="match status" value="1"/>
</dbReference>
<dbReference type="PANTHER" id="PTHR43673">
    <property type="entry name" value="NAD(P)H NITROREDUCTASE YDGI-RELATED"/>
    <property type="match status" value="1"/>
</dbReference>
<accession>A0A948WYS7</accession>
<dbReference type="InterPro" id="IPR000415">
    <property type="entry name" value="Nitroreductase-like"/>
</dbReference>
<dbReference type="Pfam" id="PF00881">
    <property type="entry name" value="Nitroreductase"/>
    <property type="match status" value="1"/>
</dbReference>
<evidence type="ECO:0000256" key="5">
    <source>
        <dbReference type="ARBA" id="ARBA00022857"/>
    </source>
</evidence>
<dbReference type="AlphaFoldDB" id="A0A948WYS7"/>
<keyword evidence="5" id="KW-0521">NADP</keyword>
<evidence type="ECO:0000313" key="8">
    <source>
        <dbReference type="EMBL" id="MBU3843329.1"/>
    </source>
</evidence>
<feature type="domain" description="Nitroreductase" evidence="7">
    <location>
        <begin position="8"/>
        <end position="188"/>
    </location>
</feature>
<organism evidence="8 9">
    <name type="scientific">Candidatus Anaerobiospirillum pullicola</name>
    <dbReference type="NCBI Taxonomy" id="2838451"/>
    <lineage>
        <taxon>Bacteria</taxon>
        <taxon>Pseudomonadati</taxon>
        <taxon>Pseudomonadota</taxon>
        <taxon>Gammaproteobacteria</taxon>
        <taxon>Aeromonadales</taxon>
        <taxon>Succinivibrionaceae</taxon>
        <taxon>Anaerobiospirillum</taxon>
    </lineage>
</organism>
<comment type="caution">
    <text evidence="8">The sequence shown here is derived from an EMBL/GenBank/DDBJ whole genome shotgun (WGS) entry which is preliminary data.</text>
</comment>
<comment type="similarity">
    <text evidence="2">Belongs to the nitroreductase family.</text>
</comment>
<evidence type="ECO:0000256" key="4">
    <source>
        <dbReference type="ARBA" id="ARBA00022643"/>
    </source>
</evidence>
<dbReference type="GO" id="GO:0016491">
    <property type="term" value="F:oxidoreductase activity"/>
    <property type="evidence" value="ECO:0007669"/>
    <property type="project" value="UniProtKB-KW"/>
</dbReference>
<dbReference type="SUPFAM" id="SSF55469">
    <property type="entry name" value="FMN-dependent nitroreductase-like"/>
    <property type="match status" value="1"/>
</dbReference>
<evidence type="ECO:0000259" key="7">
    <source>
        <dbReference type="Pfam" id="PF00881"/>
    </source>
</evidence>
<protein>
    <submittedName>
        <fullName evidence="8">Nitroreductase family protein</fullName>
    </submittedName>
</protein>
<dbReference type="InterPro" id="IPR029479">
    <property type="entry name" value="Nitroreductase"/>
</dbReference>
<dbReference type="CDD" id="cd02149">
    <property type="entry name" value="NfsB-like"/>
    <property type="match status" value="1"/>
</dbReference>
<evidence type="ECO:0000256" key="3">
    <source>
        <dbReference type="ARBA" id="ARBA00022630"/>
    </source>
</evidence>
<evidence type="ECO:0000313" key="9">
    <source>
        <dbReference type="Proteomes" id="UP000733611"/>
    </source>
</evidence>
<dbReference type="Proteomes" id="UP000733611">
    <property type="component" value="Unassembled WGS sequence"/>
</dbReference>
<keyword evidence="6" id="KW-0560">Oxidoreductase</keyword>
<proteinExistence type="inferred from homology"/>
<gene>
    <name evidence="8" type="ORF">H9847_00420</name>
</gene>
<comment type="cofactor">
    <cofactor evidence="1">
        <name>FMN</name>
        <dbReference type="ChEBI" id="CHEBI:58210"/>
    </cofactor>
</comment>
<evidence type="ECO:0000256" key="2">
    <source>
        <dbReference type="ARBA" id="ARBA00007118"/>
    </source>
</evidence>
<name>A0A948WYS7_9GAMM</name>
<dbReference type="InterPro" id="IPR033878">
    <property type="entry name" value="NfsB-like"/>
</dbReference>
<dbReference type="EMBL" id="JAHLFE010000011">
    <property type="protein sequence ID" value="MBU3843329.1"/>
    <property type="molecule type" value="Genomic_DNA"/>
</dbReference>
<keyword evidence="3" id="KW-0285">Flavoprotein</keyword>
<evidence type="ECO:0000256" key="6">
    <source>
        <dbReference type="ARBA" id="ARBA00023002"/>
    </source>
</evidence>
<sequence length="215" mass="24512">MDFLELLQKRYTTKHYDSTKVVPDETVQKILECVRLSPTSVNSQPYHFYVLTGDTKQKVREAVMDFNQQRYDGASHAIVISSKKRIDEEHLKHVLEQETADGRLPTPDLVAAQDKSRHHFCNLHVDKGDFTAWTGKQAYVAFATMVYAAESYGVDSTALEGIEFDEVDRLLDLDSKNETCQLIVLLGYRAADDSNTTDKRPKSRLPLSYLTTYLN</sequence>
<reference evidence="8" key="1">
    <citation type="journal article" date="2021" name="PeerJ">
        <title>Extensive microbial diversity within the chicken gut microbiome revealed by metagenomics and culture.</title>
        <authorList>
            <person name="Gilroy R."/>
            <person name="Ravi A."/>
            <person name="Getino M."/>
            <person name="Pursley I."/>
            <person name="Horton D.L."/>
            <person name="Alikhan N.F."/>
            <person name="Baker D."/>
            <person name="Gharbi K."/>
            <person name="Hall N."/>
            <person name="Watson M."/>
            <person name="Adriaenssens E.M."/>
            <person name="Foster-Nyarko E."/>
            <person name="Jarju S."/>
            <person name="Secka A."/>
            <person name="Antonio M."/>
            <person name="Oren A."/>
            <person name="Chaudhuri R.R."/>
            <person name="La Ragione R."/>
            <person name="Hildebrand F."/>
            <person name="Pallen M.J."/>
        </authorList>
    </citation>
    <scope>NUCLEOTIDE SEQUENCE</scope>
    <source>
        <strain evidence="8">378</strain>
    </source>
</reference>
<dbReference type="Gene3D" id="3.40.109.10">
    <property type="entry name" value="NADH Oxidase"/>
    <property type="match status" value="1"/>
</dbReference>